<accession>A0A3B1K2S0</accession>
<dbReference type="Gene3D" id="2.60.40.10">
    <property type="entry name" value="Immunoglobulins"/>
    <property type="match status" value="1"/>
</dbReference>
<evidence type="ECO:0000313" key="3">
    <source>
        <dbReference type="Proteomes" id="UP000018467"/>
    </source>
</evidence>
<organism evidence="2 3">
    <name type="scientific">Astyanax mexicanus</name>
    <name type="common">Blind cave fish</name>
    <name type="synonym">Astyanax fasciatus mexicanus</name>
    <dbReference type="NCBI Taxonomy" id="7994"/>
    <lineage>
        <taxon>Eukaryota</taxon>
        <taxon>Metazoa</taxon>
        <taxon>Chordata</taxon>
        <taxon>Craniata</taxon>
        <taxon>Vertebrata</taxon>
        <taxon>Euteleostomi</taxon>
        <taxon>Actinopterygii</taxon>
        <taxon>Neopterygii</taxon>
        <taxon>Teleostei</taxon>
        <taxon>Ostariophysi</taxon>
        <taxon>Characiformes</taxon>
        <taxon>Characoidei</taxon>
        <taxon>Acestrorhamphidae</taxon>
        <taxon>Acestrorhamphinae</taxon>
        <taxon>Astyanax</taxon>
    </lineage>
</organism>
<evidence type="ECO:0000259" key="1">
    <source>
        <dbReference type="Pfam" id="PF07686"/>
    </source>
</evidence>
<evidence type="ECO:0000313" key="2">
    <source>
        <dbReference type="Ensembl" id="ENSAMXP00000048778.1"/>
    </source>
</evidence>
<dbReference type="Bgee" id="ENSAMXG00000033325">
    <property type="expression patterns" value="Expressed in mesonephros and 7 other cell types or tissues"/>
</dbReference>
<dbReference type="InterPro" id="IPR013783">
    <property type="entry name" value="Ig-like_fold"/>
</dbReference>
<dbReference type="Proteomes" id="UP000018467">
    <property type="component" value="Unassembled WGS sequence"/>
</dbReference>
<dbReference type="AlphaFoldDB" id="A0A3B1K2S0"/>
<dbReference type="InterPro" id="IPR013106">
    <property type="entry name" value="Ig_V-set"/>
</dbReference>
<reference evidence="3" key="2">
    <citation type="journal article" date="2014" name="Nat. Commun.">
        <title>The cavefish genome reveals candidate genes for eye loss.</title>
        <authorList>
            <person name="McGaugh S.E."/>
            <person name="Gross J.B."/>
            <person name="Aken B."/>
            <person name="Blin M."/>
            <person name="Borowsky R."/>
            <person name="Chalopin D."/>
            <person name="Hinaux H."/>
            <person name="Jeffery W.R."/>
            <person name="Keene A."/>
            <person name="Ma L."/>
            <person name="Minx P."/>
            <person name="Murphy D."/>
            <person name="O'Quin K.E."/>
            <person name="Retaux S."/>
            <person name="Rohner N."/>
            <person name="Searle S.M."/>
            <person name="Stahl B.A."/>
            <person name="Tabin C."/>
            <person name="Volff J.N."/>
            <person name="Yoshizawa M."/>
            <person name="Warren W.C."/>
        </authorList>
    </citation>
    <scope>NUCLEOTIDE SEQUENCE [LARGE SCALE GENOMIC DNA]</scope>
    <source>
        <strain evidence="3">female</strain>
    </source>
</reference>
<dbReference type="PANTHER" id="PTHR23267">
    <property type="entry name" value="IMMUNOGLOBULIN LIGHT CHAIN"/>
    <property type="match status" value="1"/>
</dbReference>
<reference evidence="3" key="1">
    <citation type="submission" date="2013-03" db="EMBL/GenBank/DDBJ databases">
        <authorList>
            <person name="Jeffery W."/>
            <person name="Warren W."/>
            <person name="Wilson R.K."/>
        </authorList>
    </citation>
    <scope>NUCLEOTIDE SEQUENCE</scope>
    <source>
        <strain evidence="3">female</strain>
    </source>
</reference>
<keyword evidence="3" id="KW-1185">Reference proteome</keyword>
<protein>
    <recommendedName>
        <fullName evidence="1">Immunoglobulin V-set domain-containing protein</fullName>
    </recommendedName>
</protein>
<reference evidence="2" key="4">
    <citation type="submission" date="2025-09" db="UniProtKB">
        <authorList>
            <consortium name="Ensembl"/>
        </authorList>
    </citation>
    <scope>IDENTIFICATION</scope>
</reference>
<dbReference type="SUPFAM" id="SSF48726">
    <property type="entry name" value="Immunoglobulin"/>
    <property type="match status" value="1"/>
</dbReference>
<dbReference type="InterPro" id="IPR036179">
    <property type="entry name" value="Ig-like_dom_sf"/>
</dbReference>
<reference evidence="2" key="3">
    <citation type="submission" date="2025-08" db="UniProtKB">
        <authorList>
            <consortium name="Ensembl"/>
        </authorList>
    </citation>
    <scope>IDENTIFICATION</scope>
</reference>
<name>A0A3B1K2S0_ASTMX</name>
<dbReference type="InParanoid" id="A0A3B1K2S0"/>
<proteinExistence type="predicted"/>
<dbReference type="Pfam" id="PF07686">
    <property type="entry name" value="V-set"/>
    <property type="match status" value="1"/>
</dbReference>
<feature type="domain" description="Immunoglobulin V-set" evidence="1">
    <location>
        <begin position="6"/>
        <end position="83"/>
    </location>
</feature>
<dbReference type="Ensembl" id="ENSAMXT00000035822.1">
    <property type="protein sequence ID" value="ENSAMXP00000048778.1"/>
    <property type="gene ID" value="ENSAMXG00000033325.1"/>
</dbReference>
<dbReference type="InterPro" id="IPR050150">
    <property type="entry name" value="IgV_Light_Chain"/>
</dbReference>
<sequence>QVTVDQTPTVKSVSAGESLSISCRFRPEPSSCSPTPCVSWYQRKPGEAPKLLIYRVSEQTVQGNSRSYSSGSGSGSSSTLTISLHPPLYSISEMNTANTLQNMG</sequence>